<dbReference type="InterPro" id="IPR050172">
    <property type="entry name" value="SsuD_RutA_monooxygenase"/>
</dbReference>
<keyword evidence="2" id="KW-0288">FMN</keyword>
<dbReference type="EC" id="1.14.14.5" evidence="6"/>
<proteinExistence type="predicted"/>
<keyword evidence="3 6" id="KW-0560">Oxidoreductase</keyword>
<evidence type="ECO:0000313" key="6">
    <source>
        <dbReference type="EMBL" id="BBF81550.1"/>
    </source>
</evidence>
<dbReference type="Pfam" id="PF00296">
    <property type="entry name" value="Bac_luciferase"/>
    <property type="match status" value="1"/>
</dbReference>
<evidence type="ECO:0000256" key="3">
    <source>
        <dbReference type="ARBA" id="ARBA00023002"/>
    </source>
</evidence>
<evidence type="ECO:0000259" key="5">
    <source>
        <dbReference type="Pfam" id="PF00296"/>
    </source>
</evidence>
<gene>
    <name evidence="6" type="ORF">EM6_2152</name>
</gene>
<dbReference type="InterPro" id="IPR036661">
    <property type="entry name" value="Luciferase-like_sf"/>
</dbReference>
<dbReference type="PANTHER" id="PTHR42847:SF4">
    <property type="entry name" value="ALKANESULFONATE MONOOXYGENASE-RELATED"/>
    <property type="match status" value="1"/>
</dbReference>
<sequence length="322" mass="34821">MTQFYWRLPTAGDDRSAAFDGFSRDNKPVANATISDPRGSVYSLFDYLAQVARAAELTGFDGLIAPDDRNGVAPWIVVGAIAREVRRPHLIAEFSPGQGSAVYAAKEAVTFQRYSRNRLGWALRSAPEATERRALGDFANDTDLSRRLEEFLIVSKGVASQSDFTFKGDFFEVLKGGFAGPLSGLDLPEITLSGTDDAALALSAAFADVHALPLGTPDLAPRIGRLKALAADHGRHVRVGLKARVFVHDDGERAALEARRAGFEGDAATLIGSYRTVAEDIALLSDLGVDRFELFAPRSLETVYRVGEHVLPLLRQAHPKAA</sequence>
<dbReference type="SUPFAM" id="SSF51679">
    <property type="entry name" value="Bacterial luciferase-like"/>
    <property type="match status" value="1"/>
</dbReference>
<keyword evidence="4 6" id="KW-0503">Monooxygenase</keyword>
<dbReference type="EMBL" id="AP018827">
    <property type="protein sequence ID" value="BBF81550.1"/>
    <property type="molecule type" value="Genomic_DNA"/>
</dbReference>
<organism evidence="6 7">
    <name type="scientific">Asticcacaulis excentricus</name>
    <dbReference type="NCBI Taxonomy" id="78587"/>
    <lineage>
        <taxon>Bacteria</taxon>
        <taxon>Pseudomonadati</taxon>
        <taxon>Pseudomonadota</taxon>
        <taxon>Alphaproteobacteria</taxon>
        <taxon>Caulobacterales</taxon>
        <taxon>Caulobacteraceae</taxon>
        <taxon>Asticcacaulis</taxon>
    </lineage>
</organism>
<dbReference type="InterPro" id="IPR011251">
    <property type="entry name" value="Luciferase-like_dom"/>
</dbReference>
<protein>
    <submittedName>
        <fullName evidence="6">Alkanesulfonate monooxygenase</fullName>
        <ecNumber evidence="6">1.14.14.5</ecNumber>
    </submittedName>
</protein>
<accession>A0A3G9G2L4</accession>
<dbReference type="Proteomes" id="UP000278756">
    <property type="component" value="Chromosome 1"/>
</dbReference>
<evidence type="ECO:0000256" key="1">
    <source>
        <dbReference type="ARBA" id="ARBA00022630"/>
    </source>
</evidence>
<dbReference type="PANTHER" id="PTHR42847">
    <property type="entry name" value="ALKANESULFONATE MONOOXYGENASE"/>
    <property type="match status" value="1"/>
</dbReference>
<dbReference type="GO" id="GO:0046306">
    <property type="term" value="P:alkanesulfonate catabolic process"/>
    <property type="evidence" value="ECO:0007669"/>
    <property type="project" value="TreeGrafter"/>
</dbReference>
<dbReference type="OrthoDB" id="9779442at2"/>
<evidence type="ECO:0000256" key="4">
    <source>
        <dbReference type="ARBA" id="ARBA00023033"/>
    </source>
</evidence>
<evidence type="ECO:0000313" key="7">
    <source>
        <dbReference type="Proteomes" id="UP000278756"/>
    </source>
</evidence>
<feature type="domain" description="Luciferase-like" evidence="5">
    <location>
        <begin position="44"/>
        <end position="259"/>
    </location>
</feature>
<reference evidence="7" key="1">
    <citation type="journal article" date="2017" name="Biotechnol. Biofuels">
        <title>Evaluation of environmental bacterial communities as a factor affecting the growth of duckweed Lemna minor.</title>
        <authorList>
            <person name="Ishizawa H."/>
            <person name="Kuroda M."/>
            <person name="Morikawa M."/>
            <person name="Ike M."/>
        </authorList>
    </citation>
    <scope>NUCLEOTIDE SEQUENCE [LARGE SCALE GENOMIC DNA]</scope>
    <source>
        <strain evidence="7">M6</strain>
    </source>
</reference>
<dbReference type="RefSeq" id="WP_126422724.1">
    <property type="nucleotide sequence ID" value="NZ_AP018827.1"/>
</dbReference>
<name>A0A3G9G2L4_9CAUL</name>
<keyword evidence="1" id="KW-0285">Flavoprotein</keyword>
<evidence type="ECO:0000256" key="2">
    <source>
        <dbReference type="ARBA" id="ARBA00022643"/>
    </source>
</evidence>
<dbReference type="GO" id="GO:0008726">
    <property type="term" value="F:alkanesulfonate monooxygenase activity"/>
    <property type="evidence" value="ECO:0007669"/>
    <property type="project" value="UniProtKB-EC"/>
</dbReference>
<reference evidence="7" key="2">
    <citation type="journal article" date="2017" name="Plant Physiol. Biochem.">
        <title>Differential oxidative and antioxidative response of duckweed Lemna minor toward plant growth promoting/inhibiting bacteria.</title>
        <authorList>
            <person name="Ishizawa H."/>
            <person name="Kuroda M."/>
            <person name="Morikawa M."/>
            <person name="Ike M."/>
        </authorList>
    </citation>
    <scope>NUCLEOTIDE SEQUENCE [LARGE SCALE GENOMIC DNA]</scope>
    <source>
        <strain evidence="7">M6</strain>
    </source>
</reference>
<dbReference type="Gene3D" id="3.20.20.30">
    <property type="entry name" value="Luciferase-like domain"/>
    <property type="match status" value="1"/>
</dbReference>
<dbReference type="AlphaFoldDB" id="A0A3G9G2L4"/>